<dbReference type="eggNOG" id="ENOG502T03N">
    <property type="taxonomic scope" value="Eukaryota"/>
</dbReference>
<dbReference type="AlphaFoldDB" id="A0A1I7VX73"/>
<reference evidence="2" key="1">
    <citation type="submission" date="2012-04" db="EMBL/GenBank/DDBJ databases">
        <title>The Genome Sequence of Loa loa.</title>
        <authorList>
            <consortium name="The Broad Institute Genome Sequencing Platform"/>
            <consortium name="Broad Institute Genome Sequencing Center for Infectious Disease"/>
            <person name="Nutman T.B."/>
            <person name="Fink D.L."/>
            <person name="Russ C."/>
            <person name="Young S."/>
            <person name="Zeng Q."/>
            <person name="Gargeya S."/>
            <person name="Alvarado L."/>
            <person name="Berlin A."/>
            <person name="Chapman S.B."/>
            <person name="Chen Z."/>
            <person name="Freedman E."/>
            <person name="Gellesch M."/>
            <person name="Goldberg J."/>
            <person name="Griggs A."/>
            <person name="Gujja S."/>
            <person name="Heilman E.R."/>
            <person name="Heiman D."/>
            <person name="Howarth C."/>
            <person name="Mehta T."/>
            <person name="Neiman D."/>
            <person name="Pearson M."/>
            <person name="Roberts A."/>
            <person name="Saif S."/>
            <person name="Shea T."/>
            <person name="Shenoy N."/>
            <person name="Sisk P."/>
            <person name="Stolte C."/>
            <person name="Sykes S."/>
            <person name="White J."/>
            <person name="Yandava C."/>
            <person name="Haas B."/>
            <person name="Henn M.R."/>
            <person name="Nusbaum C."/>
            <person name="Birren B."/>
        </authorList>
    </citation>
    <scope>NUCLEOTIDE SEQUENCE [LARGE SCALE GENOMIC DNA]</scope>
</reference>
<dbReference type="Proteomes" id="UP000095285">
    <property type="component" value="Unassembled WGS sequence"/>
</dbReference>
<sequence length="143" mass="15980">MSRPSSKCLPKSGSSDKEVSQIHDSANVEKEHLASICIHLCDQLEQLQLRTIINLLMDFAADVCVESTNARSLLCELEDKVLPFLVNLDIEMTASEKLIRTNIDTARISETKVDWLLKFNKCKVSPSLNTMSLAADSDEDQKL</sequence>
<evidence type="ECO:0000313" key="3">
    <source>
        <dbReference type="WBParaSite" id="EN70_7267"/>
    </source>
</evidence>
<evidence type="ECO:0000313" key="2">
    <source>
        <dbReference type="Proteomes" id="UP000095285"/>
    </source>
</evidence>
<keyword evidence="2" id="KW-1185">Reference proteome</keyword>
<protein>
    <submittedName>
        <fullName evidence="3">Aberrant lateral root formation 4</fullName>
    </submittedName>
</protein>
<organism evidence="2 3">
    <name type="scientific">Loa loa</name>
    <name type="common">Eye worm</name>
    <name type="synonym">Filaria loa</name>
    <dbReference type="NCBI Taxonomy" id="7209"/>
    <lineage>
        <taxon>Eukaryota</taxon>
        <taxon>Metazoa</taxon>
        <taxon>Ecdysozoa</taxon>
        <taxon>Nematoda</taxon>
        <taxon>Chromadorea</taxon>
        <taxon>Rhabditida</taxon>
        <taxon>Spirurina</taxon>
        <taxon>Spiruromorpha</taxon>
        <taxon>Filarioidea</taxon>
        <taxon>Onchocercidae</taxon>
        <taxon>Loa</taxon>
    </lineage>
</organism>
<name>A0A1I7VX73_LOALO</name>
<dbReference type="STRING" id="7209.A0A1I7VX73"/>
<dbReference type="WBParaSite" id="EN70_7267">
    <property type="protein sequence ID" value="EN70_7267"/>
    <property type="gene ID" value="EN70_7267"/>
</dbReference>
<accession>A0A1I7VX73</accession>
<feature type="region of interest" description="Disordered" evidence="1">
    <location>
        <begin position="1"/>
        <end position="21"/>
    </location>
</feature>
<proteinExistence type="predicted"/>
<evidence type="ECO:0000256" key="1">
    <source>
        <dbReference type="SAM" id="MobiDB-lite"/>
    </source>
</evidence>
<reference evidence="3" key="2">
    <citation type="submission" date="2016-11" db="UniProtKB">
        <authorList>
            <consortium name="WormBaseParasite"/>
        </authorList>
    </citation>
    <scope>IDENTIFICATION</scope>
</reference>